<keyword evidence="2" id="KW-1133">Transmembrane helix</keyword>
<gene>
    <name evidence="3" type="ORF">THAOC_33824</name>
</gene>
<dbReference type="Proteomes" id="UP000266841">
    <property type="component" value="Unassembled WGS sequence"/>
</dbReference>
<evidence type="ECO:0000313" key="3">
    <source>
        <dbReference type="EMBL" id="EJK47450.1"/>
    </source>
</evidence>
<organism evidence="3 4">
    <name type="scientific">Thalassiosira oceanica</name>
    <name type="common">Marine diatom</name>
    <dbReference type="NCBI Taxonomy" id="159749"/>
    <lineage>
        <taxon>Eukaryota</taxon>
        <taxon>Sar</taxon>
        <taxon>Stramenopiles</taxon>
        <taxon>Ochrophyta</taxon>
        <taxon>Bacillariophyta</taxon>
        <taxon>Coscinodiscophyceae</taxon>
        <taxon>Thalassiosirophycidae</taxon>
        <taxon>Thalassiosirales</taxon>
        <taxon>Thalassiosiraceae</taxon>
        <taxon>Thalassiosira</taxon>
    </lineage>
</organism>
<protein>
    <submittedName>
        <fullName evidence="3">Uncharacterized protein</fullName>
    </submittedName>
</protein>
<feature type="region of interest" description="Disordered" evidence="1">
    <location>
        <begin position="182"/>
        <end position="202"/>
    </location>
</feature>
<evidence type="ECO:0000256" key="1">
    <source>
        <dbReference type="SAM" id="MobiDB-lite"/>
    </source>
</evidence>
<reference evidence="3 4" key="1">
    <citation type="journal article" date="2012" name="Genome Biol.">
        <title>Genome and low-iron response of an oceanic diatom adapted to chronic iron limitation.</title>
        <authorList>
            <person name="Lommer M."/>
            <person name="Specht M."/>
            <person name="Roy A.S."/>
            <person name="Kraemer L."/>
            <person name="Andreson R."/>
            <person name="Gutowska M.A."/>
            <person name="Wolf J."/>
            <person name="Bergner S.V."/>
            <person name="Schilhabel M.B."/>
            <person name="Klostermeier U.C."/>
            <person name="Beiko R.G."/>
            <person name="Rosenstiel P."/>
            <person name="Hippler M."/>
            <person name="Laroche J."/>
        </authorList>
    </citation>
    <scope>NUCLEOTIDE SEQUENCE [LARGE SCALE GENOMIC DNA]</scope>
    <source>
        <strain evidence="3 4">CCMP1005</strain>
    </source>
</reference>
<feature type="compositionally biased region" description="Polar residues" evidence="1">
    <location>
        <begin position="341"/>
        <end position="356"/>
    </location>
</feature>
<keyword evidence="2" id="KW-0812">Transmembrane</keyword>
<keyword evidence="4" id="KW-1185">Reference proteome</keyword>
<feature type="compositionally biased region" description="Low complexity" evidence="1">
    <location>
        <begin position="27"/>
        <end position="36"/>
    </location>
</feature>
<proteinExistence type="predicted"/>
<accession>K0R4G5</accession>
<feature type="compositionally biased region" description="Acidic residues" evidence="1">
    <location>
        <begin position="56"/>
        <end position="78"/>
    </location>
</feature>
<dbReference type="AlphaFoldDB" id="K0R4G5"/>
<name>K0R4G5_THAOC</name>
<feature type="region of interest" description="Disordered" evidence="1">
    <location>
        <begin position="333"/>
        <end position="356"/>
    </location>
</feature>
<feature type="non-terminal residue" evidence="3">
    <location>
        <position position="1"/>
    </location>
</feature>
<evidence type="ECO:0000313" key="4">
    <source>
        <dbReference type="Proteomes" id="UP000266841"/>
    </source>
</evidence>
<evidence type="ECO:0000256" key="2">
    <source>
        <dbReference type="SAM" id="Phobius"/>
    </source>
</evidence>
<feature type="transmembrane region" description="Helical" evidence="2">
    <location>
        <begin position="133"/>
        <end position="155"/>
    </location>
</feature>
<dbReference type="EMBL" id="AGNL01046945">
    <property type="protein sequence ID" value="EJK47450.1"/>
    <property type="molecule type" value="Genomic_DNA"/>
</dbReference>
<sequence>DAIALDFKDTCHLVIDCEDEMEAKGQDSNSATIDSSDISDDPLKENIADAPLDPVDQPEPEDDVDPIDQLEDDVDSQEDSSVVEVAPFRDDNSDMVHREEEIDFSLKENVYGGDPFDPIPKPASAIHLNRSQIILLLAMIAMIVIAVSGLAMSFWSGPSAQIDYNGKEDPAADIDEIGNIAFDNPRDSGKHHGRQRPPQLPPKHPVYWAMDPLMAYTLAPMHLSAFDPRDCLLGAHKELNKLGPRSGRSQRAQQAWAPLGAHTKSSTNLAQQAWAPLGRSNIAQQAWAPLGRSNIAQQAWAPLGRSNIAQQAGPGSVAAQTSWASLPGEQTLASKLKSRQDQTAFASKTNQTASEQ</sequence>
<keyword evidence="2" id="KW-0472">Membrane</keyword>
<feature type="region of interest" description="Disordered" evidence="1">
    <location>
        <begin position="21"/>
        <end position="81"/>
    </location>
</feature>
<comment type="caution">
    <text evidence="3">The sequence shown here is derived from an EMBL/GenBank/DDBJ whole genome shotgun (WGS) entry which is preliminary data.</text>
</comment>